<protein>
    <recommendedName>
        <fullName evidence="5">allantoinase</fullName>
        <ecNumber evidence="5">3.5.2.5</ecNumber>
    </recommendedName>
</protein>
<dbReference type="SUPFAM" id="SSF51556">
    <property type="entry name" value="Metallo-dependent hydrolases"/>
    <property type="match status" value="1"/>
</dbReference>
<proteinExistence type="inferred from homology"/>
<comment type="subunit">
    <text evidence="4">Homotetramer.</text>
</comment>
<dbReference type="InterPro" id="IPR050138">
    <property type="entry name" value="DHOase/Allantoinase_Hydrolase"/>
</dbReference>
<dbReference type="GeneID" id="32687427"/>
<dbReference type="GO" id="GO:0050897">
    <property type="term" value="F:cobalt ion binding"/>
    <property type="evidence" value="ECO:0007669"/>
    <property type="project" value="InterPro"/>
</dbReference>
<dbReference type="EC" id="3.5.2.5" evidence="5"/>
<evidence type="ECO:0000259" key="10">
    <source>
        <dbReference type="Pfam" id="PF01979"/>
    </source>
</evidence>
<evidence type="ECO:0000256" key="2">
    <source>
        <dbReference type="ARBA" id="ARBA00004968"/>
    </source>
</evidence>
<comment type="similarity">
    <text evidence="3">Belongs to the metallo-dependent hydrolases superfamily. Allantoinase family.</text>
</comment>
<sequence length="457" mass="48862">MTSESGDQAPVSDTPFDLVVRGEQTLTTAGIVAREIGIRDGRVVAIEPLGSGLVGAEVIELADDQVMIPGLVDTHVHVNEPGRTEWEGFDSATRAAAAGGVTTLIDMPLNSIPPTVNVDALAEKRAAAQGKTHIDVGFWGGAIPGNEDDLRGLHDAGVFGFKCFLLHSGVDEFPHLTADEMEADMAKLAEFDSLMIVHAEDSRAIDKAPSPEGDEYGRFLASRPRGAENLAIAEVIERARWTGVRAHVLHLSSSDALPMLASAKRDGVKITVETCPHYLTLLAEEVPNGATAFKCCPPIREAGNRELLWEGLLAGTIDCIVSDHSPSTVDLKDPENGDFGVAWGGVASLQLGLSLIWSEAKKRGIDLPQVIEWMASKPADLAGLPTKGRIALGCDADFAIFEPESAQIVDVNRLHHKNPVSPYDGRALAGVVTGTWVRGQRVDFETARGRMLRRGDV</sequence>
<dbReference type="Proteomes" id="UP000247118">
    <property type="component" value="Chromosome"/>
</dbReference>
<evidence type="ECO:0000256" key="8">
    <source>
        <dbReference type="ARBA" id="ARBA00022801"/>
    </source>
</evidence>
<comment type="pathway">
    <text evidence="2">Nitrogen metabolism; (S)-allantoin degradation; allantoate from (S)-allantoin: step 1/1.</text>
</comment>
<gene>
    <name evidence="11" type="primary">allB</name>
    <name evidence="11" type="ORF">DLJ61_06655</name>
</gene>
<evidence type="ECO:0000256" key="5">
    <source>
        <dbReference type="ARBA" id="ARBA00012863"/>
    </source>
</evidence>
<dbReference type="PANTHER" id="PTHR43668:SF2">
    <property type="entry name" value="ALLANTOINASE"/>
    <property type="match status" value="1"/>
</dbReference>
<accession>A0AAD0KA96</accession>
<evidence type="ECO:0000313" key="11">
    <source>
        <dbReference type="EMBL" id="AWO83252.1"/>
    </source>
</evidence>
<name>A0AAD0KA96_9ACTN</name>
<evidence type="ECO:0000256" key="7">
    <source>
        <dbReference type="ARBA" id="ARBA00022723"/>
    </source>
</evidence>
<dbReference type="GO" id="GO:0006145">
    <property type="term" value="P:purine nucleobase catabolic process"/>
    <property type="evidence" value="ECO:0007669"/>
    <property type="project" value="TreeGrafter"/>
</dbReference>
<keyword evidence="6" id="KW-0659">Purine metabolism</keyword>
<evidence type="ECO:0000256" key="9">
    <source>
        <dbReference type="ARBA" id="ARBA00022833"/>
    </source>
</evidence>
<dbReference type="GO" id="GO:0004038">
    <property type="term" value="F:allantoinase activity"/>
    <property type="evidence" value="ECO:0007669"/>
    <property type="project" value="UniProtKB-EC"/>
</dbReference>
<evidence type="ECO:0000313" key="12">
    <source>
        <dbReference type="Proteomes" id="UP000247118"/>
    </source>
</evidence>
<dbReference type="EMBL" id="CP029604">
    <property type="protein sequence ID" value="AWO83252.1"/>
    <property type="molecule type" value="Genomic_DNA"/>
</dbReference>
<dbReference type="InterPro" id="IPR017593">
    <property type="entry name" value="Allantoinase"/>
</dbReference>
<keyword evidence="7" id="KW-0479">Metal-binding</keyword>
<keyword evidence="9" id="KW-0862">Zinc</keyword>
<dbReference type="InterPro" id="IPR006680">
    <property type="entry name" value="Amidohydro-rel"/>
</dbReference>
<evidence type="ECO:0000256" key="1">
    <source>
        <dbReference type="ARBA" id="ARBA00001947"/>
    </source>
</evidence>
<dbReference type="KEGG" id="gta:BCM27_06600"/>
<organism evidence="11 12">
    <name type="scientific">Gordonia terrae</name>
    <dbReference type="NCBI Taxonomy" id="2055"/>
    <lineage>
        <taxon>Bacteria</taxon>
        <taxon>Bacillati</taxon>
        <taxon>Actinomycetota</taxon>
        <taxon>Actinomycetes</taxon>
        <taxon>Mycobacteriales</taxon>
        <taxon>Gordoniaceae</taxon>
        <taxon>Gordonia</taxon>
    </lineage>
</organism>
<reference evidence="11 12" key="1">
    <citation type="submission" date="2018-05" db="EMBL/GenBank/DDBJ databases">
        <title>Complete genome sequence of Gordonia terrae NRRL B-16283.</title>
        <authorList>
            <person name="Garlena R.A."/>
            <person name="Russell D.A."/>
            <person name="Hatfull G.F."/>
        </authorList>
    </citation>
    <scope>NUCLEOTIDE SEQUENCE [LARGE SCALE GENOMIC DNA]</scope>
    <source>
        <strain evidence="11 12">NRRL B-16283</strain>
    </source>
</reference>
<dbReference type="NCBIfam" id="TIGR03178">
    <property type="entry name" value="allantoinase"/>
    <property type="match status" value="1"/>
</dbReference>
<feature type="domain" description="Amidohydrolase-related" evidence="10">
    <location>
        <begin position="66"/>
        <end position="442"/>
    </location>
</feature>
<dbReference type="FunFam" id="3.20.20.140:FF:000032">
    <property type="entry name" value="Allantoinase Dal1"/>
    <property type="match status" value="1"/>
</dbReference>
<dbReference type="AlphaFoldDB" id="A0AAD0KA96"/>
<dbReference type="GO" id="GO:0005737">
    <property type="term" value="C:cytoplasm"/>
    <property type="evidence" value="ECO:0007669"/>
    <property type="project" value="TreeGrafter"/>
</dbReference>
<evidence type="ECO:0000256" key="4">
    <source>
        <dbReference type="ARBA" id="ARBA00011881"/>
    </source>
</evidence>
<dbReference type="Pfam" id="PF01979">
    <property type="entry name" value="Amidohydro_1"/>
    <property type="match status" value="1"/>
</dbReference>
<evidence type="ECO:0000256" key="3">
    <source>
        <dbReference type="ARBA" id="ARBA00010368"/>
    </source>
</evidence>
<dbReference type="InterPro" id="IPR011059">
    <property type="entry name" value="Metal-dep_hydrolase_composite"/>
</dbReference>
<comment type="cofactor">
    <cofactor evidence="1">
        <name>Zn(2+)</name>
        <dbReference type="ChEBI" id="CHEBI:29105"/>
    </cofactor>
</comment>
<dbReference type="PANTHER" id="PTHR43668">
    <property type="entry name" value="ALLANTOINASE"/>
    <property type="match status" value="1"/>
</dbReference>
<keyword evidence="8" id="KW-0378">Hydrolase</keyword>
<dbReference type="GO" id="GO:0000256">
    <property type="term" value="P:allantoin catabolic process"/>
    <property type="evidence" value="ECO:0007669"/>
    <property type="project" value="InterPro"/>
</dbReference>
<dbReference type="Gene3D" id="3.20.20.140">
    <property type="entry name" value="Metal-dependent hydrolases"/>
    <property type="match status" value="1"/>
</dbReference>
<dbReference type="RefSeq" id="WP_004020244.1">
    <property type="nucleotide sequence ID" value="NZ_CABEIC010000002.1"/>
</dbReference>
<dbReference type="SUPFAM" id="SSF51338">
    <property type="entry name" value="Composite domain of metallo-dependent hydrolases"/>
    <property type="match status" value="1"/>
</dbReference>
<evidence type="ECO:0000256" key="6">
    <source>
        <dbReference type="ARBA" id="ARBA00022631"/>
    </source>
</evidence>
<dbReference type="GO" id="GO:0008270">
    <property type="term" value="F:zinc ion binding"/>
    <property type="evidence" value="ECO:0007669"/>
    <property type="project" value="InterPro"/>
</dbReference>
<dbReference type="InterPro" id="IPR032466">
    <property type="entry name" value="Metal_Hydrolase"/>
</dbReference>